<name>A0A318LQ26_9PSEU</name>
<dbReference type="RefSeq" id="WP_110336512.1">
    <property type="nucleotide sequence ID" value="NZ_MASU01000005.1"/>
</dbReference>
<protein>
    <recommendedName>
        <fullName evidence="4">DUF1876 domain-containing protein</fullName>
    </recommendedName>
</protein>
<dbReference type="AlphaFoldDB" id="A0A318LQ26"/>
<evidence type="ECO:0000313" key="3">
    <source>
        <dbReference type="Proteomes" id="UP000247892"/>
    </source>
</evidence>
<organism evidence="2 3">
    <name type="scientific">Prauserella flavalba</name>
    <dbReference type="NCBI Taxonomy" id="1477506"/>
    <lineage>
        <taxon>Bacteria</taxon>
        <taxon>Bacillati</taxon>
        <taxon>Actinomycetota</taxon>
        <taxon>Actinomycetes</taxon>
        <taxon>Pseudonocardiales</taxon>
        <taxon>Pseudonocardiaceae</taxon>
        <taxon>Prauserella</taxon>
    </lineage>
</organism>
<sequence length="112" mass="11417">MNAWKLTVGYTDHDGVVETTAVLGDGARAYRGTGRSGPAHGWPHVRSVQLVANDLALVHALAELTDALDEAAQSADGPVAEGAHQPGPPWGRRGPSPDLMGGPAGPAPARPA</sequence>
<dbReference type="Gene3D" id="3.30.160.240">
    <property type="entry name" value="Rv1738"/>
    <property type="match status" value="1"/>
</dbReference>
<evidence type="ECO:0000313" key="2">
    <source>
        <dbReference type="EMBL" id="PXY36501.1"/>
    </source>
</evidence>
<feature type="region of interest" description="Disordered" evidence="1">
    <location>
        <begin position="69"/>
        <end position="112"/>
    </location>
</feature>
<evidence type="ECO:0000256" key="1">
    <source>
        <dbReference type="SAM" id="MobiDB-lite"/>
    </source>
</evidence>
<reference evidence="2 3" key="1">
    <citation type="submission" date="2016-07" db="EMBL/GenBank/DDBJ databases">
        <title>Draft genome sequence of Prauserella sp. YIM 121212, isolated from alkaline soil.</title>
        <authorList>
            <person name="Ruckert C."/>
            <person name="Albersmeier A."/>
            <person name="Jiang C.-L."/>
            <person name="Jiang Y."/>
            <person name="Kalinowski J."/>
            <person name="Schneider O."/>
            <person name="Winkler A."/>
            <person name="Zotchev S.B."/>
        </authorList>
    </citation>
    <scope>NUCLEOTIDE SEQUENCE [LARGE SCALE GENOMIC DNA]</scope>
    <source>
        <strain evidence="2 3">YIM 121212</strain>
    </source>
</reference>
<dbReference type="EMBL" id="MASU01000005">
    <property type="protein sequence ID" value="PXY36501.1"/>
    <property type="molecule type" value="Genomic_DNA"/>
</dbReference>
<comment type="caution">
    <text evidence="2">The sequence shown here is derived from an EMBL/GenBank/DDBJ whole genome shotgun (WGS) entry which is preliminary data.</text>
</comment>
<keyword evidence="3" id="KW-1185">Reference proteome</keyword>
<accession>A0A318LQ26</accession>
<gene>
    <name evidence="2" type="ORF">BA062_14005</name>
</gene>
<dbReference type="Proteomes" id="UP000247892">
    <property type="component" value="Unassembled WGS sequence"/>
</dbReference>
<proteinExistence type="predicted"/>
<evidence type="ECO:0008006" key="4">
    <source>
        <dbReference type="Google" id="ProtNLM"/>
    </source>
</evidence>
<dbReference type="InterPro" id="IPR038070">
    <property type="entry name" value="Rv2632c-like_sf"/>
</dbReference>